<dbReference type="Proteomes" id="UP000053660">
    <property type="component" value="Unassembled WGS sequence"/>
</dbReference>
<dbReference type="EMBL" id="KN550386">
    <property type="protein sequence ID" value="KHJ94289.1"/>
    <property type="molecule type" value="Genomic_DNA"/>
</dbReference>
<evidence type="ECO:0000313" key="1">
    <source>
        <dbReference type="EMBL" id="KHJ94289.1"/>
    </source>
</evidence>
<dbReference type="AlphaFoldDB" id="A0A0B1TAK3"/>
<proteinExistence type="predicted"/>
<accession>A0A0B1TAK3</accession>
<organism evidence="1 2">
    <name type="scientific">Oesophagostomum dentatum</name>
    <name type="common">Nodular worm</name>
    <dbReference type="NCBI Taxonomy" id="61180"/>
    <lineage>
        <taxon>Eukaryota</taxon>
        <taxon>Metazoa</taxon>
        <taxon>Ecdysozoa</taxon>
        <taxon>Nematoda</taxon>
        <taxon>Chromadorea</taxon>
        <taxon>Rhabditida</taxon>
        <taxon>Rhabditina</taxon>
        <taxon>Rhabditomorpha</taxon>
        <taxon>Strongyloidea</taxon>
        <taxon>Strongylidae</taxon>
        <taxon>Oesophagostomum</taxon>
    </lineage>
</organism>
<protein>
    <submittedName>
        <fullName evidence="1">Uncharacterized protein</fullName>
    </submittedName>
</protein>
<name>A0A0B1TAK3_OESDE</name>
<sequence length="189" mass="21060">MDQLHTPPSFCSFCSIEDSKDCHPTGRCCRFPDAVSRAIQAASLNLCQKYLRARHPEDCGITYTYCSRDHNVLLCPSKSTHIIPAYKHHKVLAGFTPCGEGCYGFPLHHTALSRSVAVACACSVPQNRLRLPIRTRDGLREDAPLESTSSALPCRMTDVSSNNRRTMWTHAHVHLMVVAPLQRSDRKNG</sequence>
<reference evidence="1 2" key="1">
    <citation type="submission" date="2014-03" db="EMBL/GenBank/DDBJ databases">
        <title>Draft genome of the hookworm Oesophagostomum dentatum.</title>
        <authorList>
            <person name="Mitreva M."/>
        </authorList>
    </citation>
    <scope>NUCLEOTIDE SEQUENCE [LARGE SCALE GENOMIC DNA]</scope>
    <source>
        <strain evidence="1 2">OD-Hann</strain>
    </source>
</reference>
<evidence type="ECO:0000313" key="2">
    <source>
        <dbReference type="Proteomes" id="UP000053660"/>
    </source>
</evidence>
<gene>
    <name evidence="1" type="ORF">OESDEN_05781</name>
</gene>
<keyword evidence="2" id="KW-1185">Reference proteome</keyword>